<keyword evidence="3 8" id="KW-0863">Zinc-finger</keyword>
<dbReference type="Gene3D" id="3.30.160.60">
    <property type="entry name" value="Classic Zinc Finger"/>
    <property type="match status" value="2"/>
</dbReference>
<evidence type="ECO:0000256" key="7">
    <source>
        <dbReference type="ARBA" id="ARBA00044085"/>
    </source>
</evidence>
<dbReference type="OrthoDB" id="6910977at2759"/>
<keyword evidence="12" id="KW-1185">Reference proteome</keyword>
<dbReference type="GO" id="GO:0000978">
    <property type="term" value="F:RNA polymerase II cis-regulatory region sequence-specific DNA binding"/>
    <property type="evidence" value="ECO:0007669"/>
    <property type="project" value="TreeGrafter"/>
</dbReference>
<dbReference type="FunFam" id="3.30.160.60:FF:000032">
    <property type="entry name" value="Krueppel-like factor 4"/>
    <property type="match status" value="1"/>
</dbReference>
<protein>
    <recommendedName>
        <fullName evidence="7">C2H2 type master regulator of conidiophore development brlA</fullName>
    </recommendedName>
</protein>
<dbReference type="GO" id="GO:0008270">
    <property type="term" value="F:zinc ion binding"/>
    <property type="evidence" value="ECO:0007669"/>
    <property type="project" value="UniProtKB-KW"/>
</dbReference>
<dbReference type="InterPro" id="IPR013087">
    <property type="entry name" value="Znf_C2H2_type"/>
</dbReference>
<gene>
    <name evidence="11" type="ORF">Slin15195_G104440</name>
</gene>
<evidence type="ECO:0000313" key="12">
    <source>
        <dbReference type="Proteomes" id="UP001056384"/>
    </source>
</evidence>
<dbReference type="PROSITE" id="PS50157">
    <property type="entry name" value="ZINC_FINGER_C2H2_2"/>
    <property type="match status" value="3"/>
</dbReference>
<accession>A0A9Q9AXV2</accession>
<keyword evidence="4" id="KW-0862">Zinc</keyword>
<evidence type="ECO:0000256" key="9">
    <source>
        <dbReference type="SAM" id="MobiDB-lite"/>
    </source>
</evidence>
<evidence type="ECO:0000256" key="6">
    <source>
        <dbReference type="ARBA" id="ARBA00023163"/>
    </source>
</evidence>
<evidence type="ECO:0000256" key="4">
    <source>
        <dbReference type="ARBA" id="ARBA00022833"/>
    </source>
</evidence>
<name>A0A9Q9AXV2_9PEZI</name>
<evidence type="ECO:0000313" key="11">
    <source>
        <dbReference type="EMBL" id="USW57125.1"/>
    </source>
</evidence>
<evidence type="ECO:0000256" key="1">
    <source>
        <dbReference type="ARBA" id="ARBA00022723"/>
    </source>
</evidence>
<keyword evidence="6" id="KW-0804">Transcription</keyword>
<feature type="domain" description="C2H2-type" evidence="10">
    <location>
        <begin position="349"/>
        <end position="376"/>
    </location>
</feature>
<dbReference type="AlphaFoldDB" id="A0A9Q9AXV2"/>
<organism evidence="11 12">
    <name type="scientific">Septoria linicola</name>
    <dbReference type="NCBI Taxonomy" id="215465"/>
    <lineage>
        <taxon>Eukaryota</taxon>
        <taxon>Fungi</taxon>
        <taxon>Dikarya</taxon>
        <taxon>Ascomycota</taxon>
        <taxon>Pezizomycotina</taxon>
        <taxon>Dothideomycetes</taxon>
        <taxon>Dothideomycetidae</taxon>
        <taxon>Mycosphaerellales</taxon>
        <taxon>Mycosphaerellaceae</taxon>
        <taxon>Septoria</taxon>
    </lineage>
</organism>
<dbReference type="PANTHER" id="PTHR14003:SF19">
    <property type="entry name" value="YY2 TRANSCRIPTION FACTOR"/>
    <property type="match status" value="1"/>
</dbReference>
<dbReference type="GO" id="GO:0000785">
    <property type="term" value="C:chromatin"/>
    <property type="evidence" value="ECO:0007669"/>
    <property type="project" value="TreeGrafter"/>
</dbReference>
<feature type="domain" description="C2H2-type" evidence="10">
    <location>
        <begin position="318"/>
        <end position="348"/>
    </location>
</feature>
<dbReference type="Proteomes" id="UP001056384">
    <property type="component" value="Chromosome 9"/>
</dbReference>
<feature type="compositionally biased region" description="Polar residues" evidence="9">
    <location>
        <begin position="1"/>
        <end position="16"/>
    </location>
</feature>
<evidence type="ECO:0000256" key="5">
    <source>
        <dbReference type="ARBA" id="ARBA00023015"/>
    </source>
</evidence>
<dbReference type="GO" id="GO:0000981">
    <property type="term" value="F:DNA-binding transcription factor activity, RNA polymerase II-specific"/>
    <property type="evidence" value="ECO:0007669"/>
    <property type="project" value="TreeGrafter"/>
</dbReference>
<feature type="region of interest" description="Disordered" evidence="9">
    <location>
        <begin position="1"/>
        <end position="55"/>
    </location>
</feature>
<reference evidence="11" key="1">
    <citation type="submission" date="2022-06" db="EMBL/GenBank/DDBJ databases">
        <title>Complete genome sequences of two strains of the flax pathogen Septoria linicola.</title>
        <authorList>
            <person name="Lapalu N."/>
            <person name="Simon A."/>
            <person name="Demenou B."/>
            <person name="Paumier D."/>
            <person name="Guillot M.-P."/>
            <person name="Gout L."/>
            <person name="Valade R."/>
        </authorList>
    </citation>
    <scope>NUCLEOTIDE SEQUENCE</scope>
    <source>
        <strain evidence="11">SE15195</strain>
    </source>
</reference>
<evidence type="ECO:0000259" key="10">
    <source>
        <dbReference type="PROSITE" id="PS50157"/>
    </source>
</evidence>
<keyword evidence="2" id="KW-0677">Repeat</keyword>
<dbReference type="InterPro" id="IPR036236">
    <property type="entry name" value="Znf_C2H2_sf"/>
</dbReference>
<proteinExistence type="predicted"/>
<evidence type="ECO:0000256" key="3">
    <source>
        <dbReference type="ARBA" id="ARBA00022771"/>
    </source>
</evidence>
<dbReference type="PANTHER" id="PTHR14003">
    <property type="entry name" value="TRANSCRIPTIONAL REPRESSOR PROTEIN YY"/>
    <property type="match status" value="1"/>
</dbReference>
<feature type="region of interest" description="Disordered" evidence="9">
    <location>
        <begin position="135"/>
        <end position="154"/>
    </location>
</feature>
<dbReference type="SUPFAM" id="SSF57667">
    <property type="entry name" value="beta-beta-alpha zinc fingers"/>
    <property type="match status" value="2"/>
</dbReference>
<feature type="domain" description="C2H2-type" evidence="10">
    <location>
        <begin position="288"/>
        <end position="315"/>
    </location>
</feature>
<dbReference type="GO" id="GO:0005667">
    <property type="term" value="C:transcription regulator complex"/>
    <property type="evidence" value="ECO:0007669"/>
    <property type="project" value="TreeGrafter"/>
</dbReference>
<dbReference type="Pfam" id="PF00096">
    <property type="entry name" value="zf-C2H2"/>
    <property type="match status" value="2"/>
</dbReference>
<sequence>MHSWSNYTYQQSTQPVAVSPPADEKHSLDDESFSWPIPQHPYTSSQPMPWPSENRALDLDSLQTPTQAMFSNASSALSTPDITSSWPLPFVPITQTNCTQRDSQLDQSYPTSSALTDHTQWRPLQQMPTSQAYHFDAPISHGSPAQSDHSESSYSSLIASSPYAQSDGYFQTASPPSIKLEDSYDRRQSSLYSIPGTAAHDELSHVDPNDIFAQAATSAAYQDPSRSSTAAPQCVKDECHDVKYDDSHDRAGPTRQRPLDTGIQGLSRMSEAEARFKRGYTTTENSTCHCPHCGKLFQRSYNLKAHLETHDPNREQPHVCEYAGCKRKFVRRTDLTRHEQSVHLKARNFACAMCNNAFARKDTLRRHVEDGCPLRPEMKRRINRRRSSASSTSNLHYGASQRYDDRFPVIKTE</sequence>
<feature type="region of interest" description="Disordered" evidence="9">
    <location>
        <begin position="101"/>
        <end position="120"/>
    </location>
</feature>
<evidence type="ECO:0000256" key="2">
    <source>
        <dbReference type="ARBA" id="ARBA00022737"/>
    </source>
</evidence>
<keyword evidence="1" id="KW-0479">Metal-binding</keyword>
<dbReference type="PROSITE" id="PS00028">
    <property type="entry name" value="ZINC_FINGER_C2H2_1"/>
    <property type="match status" value="2"/>
</dbReference>
<evidence type="ECO:0000256" key="8">
    <source>
        <dbReference type="PROSITE-ProRule" id="PRU00042"/>
    </source>
</evidence>
<dbReference type="EMBL" id="CP099426">
    <property type="protein sequence ID" value="USW57125.1"/>
    <property type="molecule type" value="Genomic_DNA"/>
</dbReference>
<keyword evidence="5" id="KW-0805">Transcription regulation</keyword>
<dbReference type="SMART" id="SM00355">
    <property type="entry name" value="ZnF_C2H2"/>
    <property type="match status" value="3"/>
</dbReference>